<reference evidence="3" key="1">
    <citation type="submission" date="2020-01" db="EMBL/GenBank/DDBJ databases">
        <title>Identification and distribution of gene clusters putatively required for synthesis of sphingolipid metabolism inhibitors in phylogenetically diverse species of the filamentous fungus Fusarium.</title>
        <authorList>
            <person name="Kim H.-S."/>
            <person name="Busman M."/>
            <person name="Brown D.W."/>
            <person name="Divon H."/>
            <person name="Uhlig S."/>
            <person name="Proctor R.H."/>
        </authorList>
    </citation>
    <scope>NUCLEOTIDE SEQUENCE</scope>
    <source>
        <strain evidence="3">NRRL 31653</strain>
    </source>
</reference>
<dbReference type="EMBL" id="LUFC02001145">
    <property type="protein sequence ID" value="KAF4483461.1"/>
    <property type="molecule type" value="Genomic_DNA"/>
</dbReference>
<proteinExistence type="predicted"/>
<evidence type="ECO:0000313" key="3">
    <source>
        <dbReference type="EMBL" id="KAF4483461.1"/>
    </source>
</evidence>
<dbReference type="AlphaFoldDB" id="A0A9P5B518"/>
<gene>
    <name evidence="3" type="ORF">FAGAP_11779</name>
</gene>
<protein>
    <submittedName>
        <fullName evidence="3">Uncharacterized protein</fullName>
    </submittedName>
</protein>
<comment type="caution">
    <text evidence="3">The sequence shown here is derived from an EMBL/GenBank/DDBJ whole genome shotgun (WGS) entry which is preliminary data.</text>
</comment>
<feature type="region of interest" description="Disordered" evidence="1">
    <location>
        <begin position="21"/>
        <end position="45"/>
    </location>
</feature>
<accession>A0A9P5B518</accession>
<sequence length="67" mass="7584">MPLALQFLFLVTLAQTREPGLSPDGPVRREALGRRNLDLRRKSPTNQMPLSEIRILTLVPKTAPQYT</sequence>
<keyword evidence="2" id="KW-0732">Signal</keyword>
<evidence type="ECO:0000256" key="2">
    <source>
        <dbReference type="SAM" id="SignalP"/>
    </source>
</evidence>
<keyword evidence="4" id="KW-1185">Reference proteome</keyword>
<feature type="signal peptide" evidence="2">
    <location>
        <begin position="1"/>
        <end position="16"/>
    </location>
</feature>
<evidence type="ECO:0000256" key="1">
    <source>
        <dbReference type="SAM" id="MobiDB-lite"/>
    </source>
</evidence>
<evidence type="ECO:0000313" key="4">
    <source>
        <dbReference type="Proteomes" id="UP000737391"/>
    </source>
</evidence>
<organism evidence="3 4">
    <name type="scientific">Fusarium agapanthi</name>
    <dbReference type="NCBI Taxonomy" id="1803897"/>
    <lineage>
        <taxon>Eukaryota</taxon>
        <taxon>Fungi</taxon>
        <taxon>Dikarya</taxon>
        <taxon>Ascomycota</taxon>
        <taxon>Pezizomycotina</taxon>
        <taxon>Sordariomycetes</taxon>
        <taxon>Hypocreomycetidae</taxon>
        <taxon>Hypocreales</taxon>
        <taxon>Nectriaceae</taxon>
        <taxon>Fusarium</taxon>
        <taxon>Fusarium fujikuroi species complex</taxon>
    </lineage>
</organism>
<dbReference type="Proteomes" id="UP000737391">
    <property type="component" value="Unassembled WGS sequence"/>
</dbReference>
<feature type="chain" id="PRO_5040474026" evidence="2">
    <location>
        <begin position="17"/>
        <end position="67"/>
    </location>
</feature>
<name>A0A9P5B518_9HYPO</name>
<feature type="non-terminal residue" evidence="3">
    <location>
        <position position="67"/>
    </location>
</feature>
<feature type="compositionally biased region" description="Basic and acidic residues" evidence="1">
    <location>
        <begin position="26"/>
        <end position="41"/>
    </location>
</feature>